<feature type="domain" description="SLA1 homology" evidence="1">
    <location>
        <begin position="70"/>
        <end position="127"/>
    </location>
</feature>
<dbReference type="AlphaFoldDB" id="A0A5C5VE85"/>
<gene>
    <name evidence="2" type="ORF">KOR34_11710</name>
</gene>
<dbReference type="Proteomes" id="UP000316714">
    <property type="component" value="Unassembled WGS sequence"/>
</dbReference>
<proteinExistence type="predicted"/>
<dbReference type="Pfam" id="PF03983">
    <property type="entry name" value="SHD1"/>
    <property type="match status" value="1"/>
</dbReference>
<comment type="caution">
    <text evidence="2">The sequence shown here is derived from an EMBL/GenBank/DDBJ whole genome shotgun (WGS) entry which is preliminary data.</text>
</comment>
<dbReference type="InterPro" id="IPR007131">
    <property type="entry name" value="SHD1"/>
</dbReference>
<dbReference type="GO" id="GO:0042802">
    <property type="term" value="F:identical protein binding"/>
    <property type="evidence" value="ECO:0007669"/>
    <property type="project" value="InterPro"/>
</dbReference>
<evidence type="ECO:0000313" key="2">
    <source>
        <dbReference type="EMBL" id="TWT36267.1"/>
    </source>
</evidence>
<dbReference type="GO" id="GO:0030674">
    <property type="term" value="F:protein-macromolecule adaptor activity"/>
    <property type="evidence" value="ECO:0007669"/>
    <property type="project" value="InterPro"/>
</dbReference>
<evidence type="ECO:0000259" key="1">
    <source>
        <dbReference type="Pfam" id="PF03983"/>
    </source>
</evidence>
<organism evidence="2 3">
    <name type="scientific">Posidoniimonas corsicana</name>
    <dbReference type="NCBI Taxonomy" id="1938618"/>
    <lineage>
        <taxon>Bacteria</taxon>
        <taxon>Pseudomonadati</taxon>
        <taxon>Planctomycetota</taxon>
        <taxon>Planctomycetia</taxon>
        <taxon>Pirellulales</taxon>
        <taxon>Lacipirellulaceae</taxon>
        <taxon>Posidoniimonas</taxon>
    </lineage>
</organism>
<name>A0A5C5VE85_9BACT</name>
<keyword evidence="3" id="KW-1185">Reference proteome</keyword>
<protein>
    <recommendedName>
        <fullName evidence="1">SLA1 homology domain-containing protein</fullName>
    </recommendedName>
</protein>
<dbReference type="EMBL" id="SIHJ01000001">
    <property type="protein sequence ID" value="TWT36267.1"/>
    <property type="molecule type" value="Genomic_DNA"/>
</dbReference>
<sequence>MQCTGKLTLGGRYTHSTRIKELSTSATASTAIRSWTVSGAETRDQSTMPTLCYLPLAIVLVSSLLSTCTADEPRVWRSESGRFSFEASFYAKYDDVLELRRTDGTLLRIPIPMLSEDDREYAAKSAENSFTIAGIAQIASPPGYHWTLERELTTDLGALKVFACTAHGPENGAMVMTVSPQVAIGNRTRVAHLKGHWNGIVETIHSKGWQVVVTTKPPLDGVIPDRVEYELTTLDPDKNPTLIRGVTVFSGERTFIFQIREADNVKESSLHSISESLKIHEYPSGSQAGS</sequence>
<evidence type="ECO:0000313" key="3">
    <source>
        <dbReference type="Proteomes" id="UP000316714"/>
    </source>
</evidence>
<reference evidence="2 3" key="1">
    <citation type="submission" date="2019-02" db="EMBL/GenBank/DDBJ databases">
        <title>Deep-cultivation of Planctomycetes and their phenomic and genomic characterization uncovers novel biology.</title>
        <authorList>
            <person name="Wiegand S."/>
            <person name="Jogler M."/>
            <person name="Boedeker C."/>
            <person name="Pinto D."/>
            <person name="Vollmers J."/>
            <person name="Rivas-Marin E."/>
            <person name="Kohn T."/>
            <person name="Peeters S.H."/>
            <person name="Heuer A."/>
            <person name="Rast P."/>
            <person name="Oberbeckmann S."/>
            <person name="Bunk B."/>
            <person name="Jeske O."/>
            <person name="Meyerdierks A."/>
            <person name="Storesund J.E."/>
            <person name="Kallscheuer N."/>
            <person name="Luecker S."/>
            <person name="Lage O.M."/>
            <person name="Pohl T."/>
            <person name="Merkel B.J."/>
            <person name="Hornburger P."/>
            <person name="Mueller R.-W."/>
            <person name="Bruemmer F."/>
            <person name="Labrenz M."/>
            <person name="Spormann A.M."/>
            <person name="Op Den Camp H."/>
            <person name="Overmann J."/>
            <person name="Amann R."/>
            <person name="Jetten M.S.M."/>
            <person name="Mascher T."/>
            <person name="Medema M.H."/>
            <person name="Devos D.P."/>
            <person name="Kaster A.-K."/>
            <person name="Ovreas L."/>
            <person name="Rohde M."/>
            <person name="Galperin M.Y."/>
            <person name="Jogler C."/>
        </authorList>
    </citation>
    <scope>NUCLEOTIDE SEQUENCE [LARGE SCALE GENOMIC DNA]</scope>
    <source>
        <strain evidence="2 3">KOR34</strain>
    </source>
</reference>
<dbReference type="GO" id="GO:0008092">
    <property type="term" value="F:cytoskeletal protein binding"/>
    <property type="evidence" value="ECO:0007669"/>
    <property type="project" value="InterPro"/>
</dbReference>
<dbReference type="GO" id="GO:0043130">
    <property type="term" value="F:ubiquitin binding"/>
    <property type="evidence" value="ECO:0007669"/>
    <property type="project" value="InterPro"/>
</dbReference>
<dbReference type="Gene3D" id="2.30.30.700">
    <property type="entry name" value="SLA1 homology domain 1"/>
    <property type="match status" value="1"/>
</dbReference>
<accession>A0A5C5VE85</accession>